<dbReference type="InterPro" id="IPR036770">
    <property type="entry name" value="Ankyrin_rpt-contain_sf"/>
</dbReference>
<protein>
    <submittedName>
        <fullName evidence="2">Ankyrin repeat domain-containing 27</fullName>
    </submittedName>
</protein>
<dbReference type="GO" id="GO:0005769">
    <property type="term" value="C:early endosome"/>
    <property type="evidence" value="ECO:0007669"/>
    <property type="project" value="TreeGrafter"/>
</dbReference>
<dbReference type="Pfam" id="PF12796">
    <property type="entry name" value="Ank_2"/>
    <property type="match status" value="2"/>
</dbReference>
<dbReference type="GO" id="GO:0030133">
    <property type="term" value="C:transport vesicle"/>
    <property type="evidence" value="ECO:0007669"/>
    <property type="project" value="TreeGrafter"/>
</dbReference>
<gene>
    <name evidence="2" type="ORF">PECUL_23A015360</name>
</gene>
<keyword evidence="3" id="KW-1185">Reference proteome</keyword>
<dbReference type="CDD" id="cd22885">
    <property type="entry name" value="ANKRD27_zf1"/>
    <property type="match status" value="1"/>
</dbReference>
<proteinExistence type="predicted"/>
<dbReference type="GO" id="GO:0005770">
    <property type="term" value="C:late endosome"/>
    <property type="evidence" value="ECO:0007669"/>
    <property type="project" value="TreeGrafter"/>
</dbReference>
<dbReference type="GO" id="GO:0097422">
    <property type="term" value="C:tubular endosome"/>
    <property type="evidence" value="ECO:0007669"/>
    <property type="project" value="TreeGrafter"/>
</dbReference>
<dbReference type="Gene3D" id="1.25.40.20">
    <property type="entry name" value="Ankyrin repeat-containing domain"/>
    <property type="match status" value="1"/>
</dbReference>
<evidence type="ECO:0000313" key="2">
    <source>
        <dbReference type="EMBL" id="CAH2324223.1"/>
    </source>
</evidence>
<evidence type="ECO:0000313" key="3">
    <source>
        <dbReference type="Proteomes" id="UP001295444"/>
    </source>
</evidence>
<dbReference type="PANTHER" id="PTHR24170">
    <property type="entry name" value="ANKYRIN REPEAT DOMAIN-CONTAINING PROTEIN 27"/>
    <property type="match status" value="1"/>
</dbReference>
<dbReference type="GO" id="GO:0048812">
    <property type="term" value="P:neuron projection morphogenesis"/>
    <property type="evidence" value="ECO:0007669"/>
    <property type="project" value="TreeGrafter"/>
</dbReference>
<dbReference type="SUPFAM" id="SSF48403">
    <property type="entry name" value="Ankyrin repeat"/>
    <property type="match status" value="1"/>
</dbReference>
<dbReference type="EMBL" id="OW240923">
    <property type="protein sequence ID" value="CAH2324223.1"/>
    <property type="molecule type" value="Genomic_DNA"/>
</dbReference>
<dbReference type="GO" id="GO:0045022">
    <property type="term" value="P:early endosome to late endosome transport"/>
    <property type="evidence" value="ECO:0007669"/>
    <property type="project" value="TreeGrafter"/>
</dbReference>
<dbReference type="PANTHER" id="PTHR24170:SF2">
    <property type="entry name" value="ANKYRIN REPEAT DOMAIN-CONTAINING PROTEIN 27"/>
    <property type="match status" value="1"/>
</dbReference>
<dbReference type="GO" id="GO:0005085">
    <property type="term" value="F:guanyl-nucleotide exchange factor activity"/>
    <property type="evidence" value="ECO:0007669"/>
    <property type="project" value="TreeGrafter"/>
</dbReference>
<dbReference type="InterPro" id="IPR002110">
    <property type="entry name" value="Ankyrin_rpt"/>
</dbReference>
<keyword evidence="1" id="KW-0040">ANK repeat</keyword>
<feature type="repeat" description="ANK" evidence="1">
    <location>
        <begin position="94"/>
        <end position="126"/>
    </location>
</feature>
<dbReference type="InterPro" id="IPR051248">
    <property type="entry name" value="UPF0507/Ank_repeat_27"/>
</dbReference>
<dbReference type="PROSITE" id="PS50297">
    <property type="entry name" value="ANK_REP_REGION"/>
    <property type="match status" value="4"/>
</dbReference>
<dbReference type="AlphaFoldDB" id="A0AAD1TIJ4"/>
<dbReference type="GO" id="GO:0043005">
    <property type="term" value="C:neuron projection"/>
    <property type="evidence" value="ECO:0007669"/>
    <property type="project" value="TreeGrafter"/>
</dbReference>
<accession>A0AAD1TIJ4</accession>
<sequence length="222" mass="24281">MQHIASGNQEEVEKLLSHGDNDEDIAQKMCHPLCSCDNCEKLVSGKLNDSSVVTPFSRDDRGYTPLHIAAICGQAHCIDLLISKGAAVNATDYHGSTPLHLACQKGHQKITLLLLHYKACRDIQDNNGNTALHLACTYGHEDCVKALVYYDVHSCRIDSGNEKGDTPLHIAARWGYQGIIDVLLQNGSSTDILNRRKETPLQCALNSKVISRIFPGHLGIGI</sequence>
<dbReference type="PROSITE" id="PS50088">
    <property type="entry name" value="ANK_REPEAT"/>
    <property type="match status" value="4"/>
</dbReference>
<dbReference type="Proteomes" id="UP001295444">
    <property type="component" value="Chromosome 12"/>
</dbReference>
<feature type="repeat" description="ANK" evidence="1">
    <location>
        <begin position="127"/>
        <end position="159"/>
    </location>
</feature>
<dbReference type="GO" id="GO:0005886">
    <property type="term" value="C:plasma membrane"/>
    <property type="evidence" value="ECO:0007669"/>
    <property type="project" value="TreeGrafter"/>
</dbReference>
<dbReference type="PRINTS" id="PR01415">
    <property type="entry name" value="ANKYRIN"/>
</dbReference>
<feature type="repeat" description="ANK" evidence="1">
    <location>
        <begin position="61"/>
        <end position="93"/>
    </location>
</feature>
<dbReference type="GO" id="GO:0000149">
    <property type="term" value="F:SNARE binding"/>
    <property type="evidence" value="ECO:0007669"/>
    <property type="project" value="TreeGrafter"/>
</dbReference>
<reference evidence="2" key="1">
    <citation type="submission" date="2022-03" db="EMBL/GenBank/DDBJ databases">
        <authorList>
            <person name="Alioto T."/>
            <person name="Alioto T."/>
            <person name="Gomez Garrido J."/>
        </authorList>
    </citation>
    <scope>NUCLEOTIDE SEQUENCE</scope>
</reference>
<feature type="repeat" description="ANK" evidence="1">
    <location>
        <begin position="163"/>
        <end position="195"/>
    </location>
</feature>
<name>A0AAD1TIJ4_PELCU</name>
<dbReference type="SMART" id="SM00248">
    <property type="entry name" value="ANK"/>
    <property type="match status" value="4"/>
</dbReference>
<organism evidence="2 3">
    <name type="scientific">Pelobates cultripes</name>
    <name type="common">Western spadefoot toad</name>
    <dbReference type="NCBI Taxonomy" id="61616"/>
    <lineage>
        <taxon>Eukaryota</taxon>
        <taxon>Metazoa</taxon>
        <taxon>Chordata</taxon>
        <taxon>Craniata</taxon>
        <taxon>Vertebrata</taxon>
        <taxon>Euteleostomi</taxon>
        <taxon>Amphibia</taxon>
        <taxon>Batrachia</taxon>
        <taxon>Anura</taxon>
        <taxon>Pelobatoidea</taxon>
        <taxon>Pelobatidae</taxon>
        <taxon>Pelobates</taxon>
    </lineage>
</organism>
<evidence type="ECO:0000256" key="1">
    <source>
        <dbReference type="PROSITE-ProRule" id="PRU00023"/>
    </source>
</evidence>
<dbReference type="FunFam" id="1.25.40.20:FF:000065">
    <property type="entry name" value="Ankyrin repeat domain-containing protein 27"/>
    <property type="match status" value="1"/>
</dbReference>